<proteinExistence type="predicted"/>
<gene>
    <name evidence="2" type="ORF">E2C01_003439</name>
</gene>
<feature type="region of interest" description="Disordered" evidence="1">
    <location>
        <begin position="1"/>
        <end position="84"/>
    </location>
</feature>
<dbReference type="EMBL" id="VSRR010000131">
    <property type="protein sequence ID" value="MPC10799.1"/>
    <property type="molecule type" value="Genomic_DNA"/>
</dbReference>
<protein>
    <submittedName>
        <fullName evidence="2">Uncharacterized protein</fullName>
    </submittedName>
</protein>
<keyword evidence="3" id="KW-1185">Reference proteome</keyword>
<dbReference type="AlphaFoldDB" id="A0A5B7CMU7"/>
<reference evidence="2 3" key="1">
    <citation type="submission" date="2019-05" db="EMBL/GenBank/DDBJ databases">
        <title>Another draft genome of Portunus trituberculatus and its Hox gene families provides insights of decapod evolution.</title>
        <authorList>
            <person name="Jeong J.-H."/>
            <person name="Song I."/>
            <person name="Kim S."/>
            <person name="Choi T."/>
            <person name="Kim D."/>
            <person name="Ryu S."/>
            <person name="Kim W."/>
        </authorList>
    </citation>
    <scope>NUCLEOTIDE SEQUENCE [LARGE SCALE GENOMIC DNA]</scope>
    <source>
        <tissue evidence="2">Muscle</tissue>
    </source>
</reference>
<accession>A0A5B7CMU7</accession>
<evidence type="ECO:0000313" key="2">
    <source>
        <dbReference type="EMBL" id="MPC10799.1"/>
    </source>
</evidence>
<feature type="compositionally biased region" description="Acidic residues" evidence="1">
    <location>
        <begin position="35"/>
        <end position="44"/>
    </location>
</feature>
<organism evidence="2 3">
    <name type="scientific">Portunus trituberculatus</name>
    <name type="common">Swimming crab</name>
    <name type="synonym">Neptunus trituberculatus</name>
    <dbReference type="NCBI Taxonomy" id="210409"/>
    <lineage>
        <taxon>Eukaryota</taxon>
        <taxon>Metazoa</taxon>
        <taxon>Ecdysozoa</taxon>
        <taxon>Arthropoda</taxon>
        <taxon>Crustacea</taxon>
        <taxon>Multicrustacea</taxon>
        <taxon>Malacostraca</taxon>
        <taxon>Eumalacostraca</taxon>
        <taxon>Eucarida</taxon>
        <taxon>Decapoda</taxon>
        <taxon>Pleocyemata</taxon>
        <taxon>Brachyura</taxon>
        <taxon>Eubrachyura</taxon>
        <taxon>Portunoidea</taxon>
        <taxon>Portunidae</taxon>
        <taxon>Portuninae</taxon>
        <taxon>Portunus</taxon>
    </lineage>
</organism>
<feature type="compositionally biased region" description="Basic and acidic residues" evidence="1">
    <location>
        <begin position="56"/>
        <end position="69"/>
    </location>
</feature>
<name>A0A5B7CMU7_PORTR</name>
<evidence type="ECO:0000256" key="1">
    <source>
        <dbReference type="SAM" id="MobiDB-lite"/>
    </source>
</evidence>
<comment type="caution">
    <text evidence="2">The sequence shown here is derived from an EMBL/GenBank/DDBJ whole genome shotgun (WGS) entry which is preliminary data.</text>
</comment>
<sequence>MALQRNIIQDEDKTSSSALSEADVEGPAVAGAGFDEVDDDDDQGLLESHAESLSNDELRELDKASQETEKEGDEEEEPVRGMDIKTLRECLGGIIIRTVSR</sequence>
<evidence type="ECO:0000313" key="3">
    <source>
        <dbReference type="Proteomes" id="UP000324222"/>
    </source>
</evidence>
<dbReference type="Proteomes" id="UP000324222">
    <property type="component" value="Unassembled WGS sequence"/>
</dbReference>